<feature type="active site" evidence="6">
    <location>
        <position position="400"/>
    </location>
</feature>
<proteinExistence type="inferred from homology"/>
<dbReference type="InterPro" id="IPR016142">
    <property type="entry name" value="Citrate_synth-like_lrg_a-sub"/>
</dbReference>
<comment type="similarity">
    <text evidence="2 5">Belongs to the citrate synthase family.</text>
</comment>
<dbReference type="Pfam" id="PF00285">
    <property type="entry name" value="Citrate_synt"/>
    <property type="match status" value="1"/>
</dbReference>
<evidence type="ECO:0000313" key="8">
    <source>
        <dbReference type="Proteomes" id="UP000824109"/>
    </source>
</evidence>
<gene>
    <name evidence="7" type="ORF">IAA61_10075</name>
</gene>
<evidence type="ECO:0000256" key="6">
    <source>
        <dbReference type="PIRSR" id="PIRSR001369-1"/>
    </source>
</evidence>
<comment type="catalytic activity">
    <reaction evidence="4">
        <text>oxaloacetate + acetyl-CoA + H2O = citrate + CoA + H(+)</text>
        <dbReference type="Rhea" id="RHEA:16845"/>
        <dbReference type="ChEBI" id="CHEBI:15377"/>
        <dbReference type="ChEBI" id="CHEBI:15378"/>
        <dbReference type="ChEBI" id="CHEBI:16452"/>
        <dbReference type="ChEBI" id="CHEBI:16947"/>
        <dbReference type="ChEBI" id="CHEBI:57287"/>
        <dbReference type="ChEBI" id="CHEBI:57288"/>
        <dbReference type="EC" id="2.3.3.16"/>
    </reaction>
</comment>
<dbReference type="GO" id="GO:0005829">
    <property type="term" value="C:cytosol"/>
    <property type="evidence" value="ECO:0007669"/>
    <property type="project" value="TreeGrafter"/>
</dbReference>
<evidence type="ECO:0000313" key="7">
    <source>
        <dbReference type="EMBL" id="HIU58139.1"/>
    </source>
</evidence>
<dbReference type="EMBL" id="DVNB01000102">
    <property type="protein sequence ID" value="HIU58139.1"/>
    <property type="molecule type" value="Genomic_DNA"/>
</dbReference>
<dbReference type="GO" id="GO:0006099">
    <property type="term" value="P:tricarboxylic acid cycle"/>
    <property type="evidence" value="ECO:0007669"/>
    <property type="project" value="InterPro"/>
</dbReference>
<dbReference type="PANTHER" id="PTHR11739">
    <property type="entry name" value="CITRATE SYNTHASE"/>
    <property type="match status" value="1"/>
</dbReference>
<accession>A0A9D1MDF9</accession>
<dbReference type="NCBIfam" id="NF010635">
    <property type="entry name" value="PRK14032.1"/>
    <property type="match status" value="1"/>
</dbReference>
<evidence type="ECO:0000256" key="1">
    <source>
        <dbReference type="ARBA" id="ARBA00005163"/>
    </source>
</evidence>
<evidence type="ECO:0000256" key="4">
    <source>
        <dbReference type="ARBA" id="ARBA00049288"/>
    </source>
</evidence>
<sequence length="463" mass="52482">MNENEYEARIENEAEIENKRRQFYQAAEDLYKPFPKELFKAYGVKRGLRNEDETGVMAGLTSIGQVIGYYIEDGEKIPAEGHLKYRGYDIIDIVTNCEKEGRFGFEEVAYLLLFGKLPTRSQLEHFTELIGELRRLPPGFSEDMILKAPSKNIMNKMARSVLAAYSYDSNPDEISVVNILRQSTELIARLPVMAAVGYQAKRHYHDGDSLYLHVPQKDLSTAENLLYMLRPDNKYTRQEAEMLDVMLMIQAEHGGGNNSAFTTRVVSSSGTDTYSAIAAAIGSLKGPKHGGANAKVMAMMEDIKANVNDWEDEDEVAAYIEKILRKEAFDHAGLIYGMGHAVYTYSDPRCILLKERAEKLAASDPEWKKEFDLYTKVEKLTPSCFLNVKNNHKVMCANVDMYSGFVYKMLGIAPEMYTPLFAIARITGWCAHRLEETIGCSRIIRPAYKSIVDKKDYIPIDER</sequence>
<dbReference type="InterPro" id="IPR036969">
    <property type="entry name" value="Citrate_synthase_sf"/>
</dbReference>
<reference evidence="7" key="2">
    <citation type="journal article" date="2021" name="PeerJ">
        <title>Extensive microbial diversity within the chicken gut microbiome revealed by metagenomics and culture.</title>
        <authorList>
            <person name="Gilroy R."/>
            <person name="Ravi A."/>
            <person name="Getino M."/>
            <person name="Pursley I."/>
            <person name="Horton D.L."/>
            <person name="Alikhan N.F."/>
            <person name="Baker D."/>
            <person name="Gharbi K."/>
            <person name="Hall N."/>
            <person name="Watson M."/>
            <person name="Adriaenssens E.M."/>
            <person name="Foster-Nyarko E."/>
            <person name="Jarju S."/>
            <person name="Secka A."/>
            <person name="Antonio M."/>
            <person name="Oren A."/>
            <person name="Chaudhuri R.R."/>
            <person name="La Ragione R."/>
            <person name="Hildebrand F."/>
            <person name="Pallen M.J."/>
        </authorList>
    </citation>
    <scope>NUCLEOTIDE SEQUENCE</scope>
    <source>
        <strain evidence="7">USAMLcec3-3695</strain>
    </source>
</reference>
<evidence type="ECO:0000256" key="2">
    <source>
        <dbReference type="ARBA" id="ARBA00010566"/>
    </source>
</evidence>
<dbReference type="PIRSF" id="PIRSF001369">
    <property type="entry name" value="Citrate_synth"/>
    <property type="match status" value="1"/>
</dbReference>
<dbReference type="Proteomes" id="UP000824109">
    <property type="component" value="Unassembled WGS sequence"/>
</dbReference>
<comment type="caution">
    <text evidence="7">The sequence shown here is derived from an EMBL/GenBank/DDBJ whole genome shotgun (WGS) entry which is preliminary data.</text>
</comment>
<dbReference type="SUPFAM" id="SSF48256">
    <property type="entry name" value="Citrate synthase"/>
    <property type="match status" value="1"/>
</dbReference>
<dbReference type="PRINTS" id="PR00143">
    <property type="entry name" value="CITRTSNTHASE"/>
</dbReference>
<dbReference type="AlphaFoldDB" id="A0A9D1MDF9"/>
<dbReference type="Gene3D" id="1.10.230.10">
    <property type="entry name" value="Cytochrome P450-Terp, domain 2"/>
    <property type="match status" value="1"/>
</dbReference>
<evidence type="ECO:0000256" key="3">
    <source>
        <dbReference type="ARBA" id="ARBA00022679"/>
    </source>
</evidence>
<protein>
    <recommendedName>
        <fullName evidence="5">Citrate synthase</fullName>
    </recommendedName>
</protein>
<feature type="active site" evidence="6">
    <location>
        <position position="340"/>
    </location>
</feature>
<keyword evidence="3 5" id="KW-0808">Transferase</keyword>
<dbReference type="CDD" id="cd06113">
    <property type="entry name" value="citrate_synt_like_1_2"/>
    <property type="match status" value="1"/>
</dbReference>
<comment type="pathway">
    <text evidence="1">Carbohydrate metabolism; tricarboxylic acid cycle.</text>
</comment>
<dbReference type="GO" id="GO:0005975">
    <property type="term" value="P:carbohydrate metabolic process"/>
    <property type="evidence" value="ECO:0007669"/>
    <property type="project" value="TreeGrafter"/>
</dbReference>
<reference evidence="7" key="1">
    <citation type="submission" date="2020-10" db="EMBL/GenBank/DDBJ databases">
        <authorList>
            <person name="Gilroy R."/>
        </authorList>
    </citation>
    <scope>NUCLEOTIDE SEQUENCE</scope>
    <source>
        <strain evidence="7">USAMLcec3-3695</strain>
    </source>
</reference>
<dbReference type="PANTHER" id="PTHR11739:SF4">
    <property type="entry name" value="CITRATE SYNTHASE, PEROXISOMAL"/>
    <property type="match status" value="1"/>
</dbReference>
<name>A0A9D1MDF9_9FIRM</name>
<dbReference type="InterPro" id="IPR024176">
    <property type="entry name" value="Citrate_synthase_bac-typ"/>
</dbReference>
<dbReference type="GO" id="GO:0036440">
    <property type="term" value="F:citrate synthase activity"/>
    <property type="evidence" value="ECO:0007669"/>
    <property type="project" value="UniProtKB-EC"/>
</dbReference>
<dbReference type="InterPro" id="IPR002020">
    <property type="entry name" value="Citrate_synthase"/>
</dbReference>
<evidence type="ECO:0000256" key="5">
    <source>
        <dbReference type="PIRNR" id="PIRNR001369"/>
    </source>
</evidence>
<dbReference type="Gene3D" id="1.10.580.10">
    <property type="entry name" value="Citrate Synthase, domain 1"/>
    <property type="match status" value="1"/>
</dbReference>
<organism evidence="7 8">
    <name type="scientific">Candidatus Ornithomonoglobus merdipullorum</name>
    <dbReference type="NCBI Taxonomy" id="2840895"/>
    <lineage>
        <taxon>Bacteria</taxon>
        <taxon>Bacillati</taxon>
        <taxon>Bacillota</taxon>
        <taxon>Clostridia</taxon>
        <taxon>Candidatus Ornithomonoglobus</taxon>
    </lineage>
</organism>
<dbReference type="InterPro" id="IPR016143">
    <property type="entry name" value="Citrate_synth-like_sm_a-sub"/>
</dbReference>